<evidence type="ECO:0000313" key="3">
    <source>
        <dbReference type="Proteomes" id="UP001146351"/>
    </source>
</evidence>
<comment type="caution">
    <text evidence="2">The sequence shown here is derived from an EMBL/GenBank/DDBJ whole genome shotgun (WGS) entry which is preliminary data.</text>
</comment>
<gene>
    <name evidence="2" type="ORF">N7492_005632</name>
</gene>
<organism evidence="2 3">
    <name type="scientific">Penicillium capsulatum</name>
    <dbReference type="NCBI Taxonomy" id="69766"/>
    <lineage>
        <taxon>Eukaryota</taxon>
        <taxon>Fungi</taxon>
        <taxon>Dikarya</taxon>
        <taxon>Ascomycota</taxon>
        <taxon>Pezizomycotina</taxon>
        <taxon>Eurotiomycetes</taxon>
        <taxon>Eurotiomycetidae</taxon>
        <taxon>Eurotiales</taxon>
        <taxon>Aspergillaceae</taxon>
        <taxon>Penicillium</taxon>
    </lineage>
</organism>
<proteinExistence type="predicted"/>
<feature type="region of interest" description="Disordered" evidence="1">
    <location>
        <begin position="446"/>
        <end position="482"/>
    </location>
</feature>
<reference evidence="2" key="1">
    <citation type="submission" date="2022-11" db="EMBL/GenBank/DDBJ databases">
        <authorList>
            <person name="Petersen C."/>
        </authorList>
    </citation>
    <scope>NUCLEOTIDE SEQUENCE</scope>
    <source>
        <strain evidence="2">IBT 21917</strain>
    </source>
</reference>
<sequence length="550" mass="61980">SVRPALELLLFPPVWKSFHVAVACSRGRIVGCCACAPIMDRPRHINDLADELLSEVLSFVVEPGSRALNAKAYLKQPKGPENHHHRHPAKYGETSDLDRFRLVCHRFMRIGTPRKFLRFNVRFSEDGFRRLGDLLDMQLACYVKTVTYLVRPFYQGSGWAPILRALDREHPHLARLHTQRLQEQNKLIESNYDRTCLRSAIMAFSALQEIKLLRLQDEADELLIDFVCEHSIGRGTAVTARLDWESACSRAVTSLGVALLDSKCTAIRFIGPQISPEATLQLLQAPSATLAAMGSRLTSLDINFNSNLDITATMSDLSGVFHRFFTEAKNLVAINIGFPPKMPLDLEADTIFHGIRWKTLRTLSLQGWRLSAADIISLARRHRRQLRDFRLVAVYLRSGSRWDSVLSVLRDEMDHLRRLDLHDIDYAANFDAVEVTRGVEVFDEDSDNESLTATSAQSSLSVAADTSPPEFPSSPILRPDSDSYAFSRGHGAPLRRASLEKMRGLPSEELGDDGIKVHCHQSRLWEAWVLSGRQHASNENRNGRSHAHHI</sequence>
<dbReference type="AlphaFoldDB" id="A0A9W9I9R0"/>
<protein>
    <submittedName>
        <fullName evidence="2">Uncharacterized protein</fullName>
    </submittedName>
</protein>
<evidence type="ECO:0000313" key="2">
    <source>
        <dbReference type="EMBL" id="KAJ5173039.1"/>
    </source>
</evidence>
<evidence type="ECO:0000256" key="1">
    <source>
        <dbReference type="SAM" id="MobiDB-lite"/>
    </source>
</evidence>
<accession>A0A9W9I9R0</accession>
<keyword evidence="3" id="KW-1185">Reference proteome</keyword>
<feature type="non-terminal residue" evidence="2">
    <location>
        <position position="550"/>
    </location>
</feature>
<reference evidence="2" key="2">
    <citation type="journal article" date="2023" name="IMA Fungus">
        <title>Comparative genomic study of the Penicillium genus elucidates a diverse pangenome and 15 lateral gene transfer events.</title>
        <authorList>
            <person name="Petersen C."/>
            <person name="Sorensen T."/>
            <person name="Nielsen M.R."/>
            <person name="Sondergaard T.E."/>
            <person name="Sorensen J.L."/>
            <person name="Fitzpatrick D.A."/>
            <person name="Frisvad J.C."/>
            <person name="Nielsen K.L."/>
        </authorList>
    </citation>
    <scope>NUCLEOTIDE SEQUENCE</scope>
    <source>
        <strain evidence="2">IBT 21917</strain>
    </source>
</reference>
<dbReference type="Proteomes" id="UP001146351">
    <property type="component" value="Unassembled WGS sequence"/>
</dbReference>
<dbReference type="OrthoDB" id="4179303at2759"/>
<dbReference type="EMBL" id="JAPQKO010000003">
    <property type="protein sequence ID" value="KAJ5173039.1"/>
    <property type="molecule type" value="Genomic_DNA"/>
</dbReference>
<name>A0A9W9I9R0_9EURO</name>
<feature type="compositionally biased region" description="Low complexity" evidence="1">
    <location>
        <begin position="450"/>
        <end position="464"/>
    </location>
</feature>